<evidence type="ECO:0000256" key="1">
    <source>
        <dbReference type="SAM" id="Phobius"/>
    </source>
</evidence>
<name>A0A9P7JIP8_9AGAM</name>
<dbReference type="OrthoDB" id="2640035at2759"/>
<feature type="transmembrane region" description="Helical" evidence="1">
    <location>
        <begin position="84"/>
        <end position="107"/>
    </location>
</feature>
<evidence type="ECO:0000313" key="3">
    <source>
        <dbReference type="Proteomes" id="UP000807769"/>
    </source>
</evidence>
<feature type="transmembrane region" description="Helical" evidence="1">
    <location>
        <begin position="113"/>
        <end position="131"/>
    </location>
</feature>
<proteinExistence type="predicted"/>
<keyword evidence="1" id="KW-0812">Transmembrane</keyword>
<keyword evidence="1" id="KW-0472">Membrane</keyword>
<gene>
    <name evidence="2" type="ORF">BJ212DRAFT_549111</name>
</gene>
<organism evidence="2 3">
    <name type="scientific">Suillus subaureus</name>
    <dbReference type="NCBI Taxonomy" id="48587"/>
    <lineage>
        <taxon>Eukaryota</taxon>
        <taxon>Fungi</taxon>
        <taxon>Dikarya</taxon>
        <taxon>Basidiomycota</taxon>
        <taxon>Agaricomycotina</taxon>
        <taxon>Agaricomycetes</taxon>
        <taxon>Agaricomycetidae</taxon>
        <taxon>Boletales</taxon>
        <taxon>Suillineae</taxon>
        <taxon>Suillaceae</taxon>
        <taxon>Suillus</taxon>
    </lineage>
</organism>
<dbReference type="Proteomes" id="UP000807769">
    <property type="component" value="Unassembled WGS sequence"/>
</dbReference>
<evidence type="ECO:0000313" key="2">
    <source>
        <dbReference type="EMBL" id="KAG1824831.1"/>
    </source>
</evidence>
<dbReference type="EMBL" id="JABBWG010000003">
    <property type="protein sequence ID" value="KAG1824831.1"/>
    <property type="molecule type" value="Genomic_DNA"/>
</dbReference>
<keyword evidence="1" id="KW-1133">Transmembrane helix</keyword>
<protein>
    <submittedName>
        <fullName evidence="2">Uncharacterized protein</fullName>
    </submittedName>
</protein>
<dbReference type="GeneID" id="64637489"/>
<dbReference type="RefSeq" id="XP_041198548.1">
    <property type="nucleotide sequence ID" value="XM_041343473.1"/>
</dbReference>
<accession>A0A9P7JIP8</accession>
<keyword evidence="3" id="KW-1185">Reference proteome</keyword>
<feature type="transmembrane region" description="Helical" evidence="1">
    <location>
        <begin position="27"/>
        <end position="51"/>
    </location>
</feature>
<reference evidence="2" key="1">
    <citation type="journal article" date="2020" name="New Phytol.">
        <title>Comparative genomics reveals dynamic genome evolution in host specialist ectomycorrhizal fungi.</title>
        <authorList>
            <person name="Lofgren L.A."/>
            <person name="Nguyen N.H."/>
            <person name="Vilgalys R."/>
            <person name="Ruytinx J."/>
            <person name="Liao H.L."/>
            <person name="Branco S."/>
            <person name="Kuo A."/>
            <person name="LaButti K."/>
            <person name="Lipzen A."/>
            <person name="Andreopoulos W."/>
            <person name="Pangilinan J."/>
            <person name="Riley R."/>
            <person name="Hundley H."/>
            <person name="Na H."/>
            <person name="Barry K."/>
            <person name="Grigoriev I.V."/>
            <person name="Stajich J.E."/>
            <person name="Kennedy P.G."/>
        </authorList>
    </citation>
    <scope>NUCLEOTIDE SEQUENCE</scope>
    <source>
        <strain evidence="2">MN1</strain>
    </source>
</reference>
<comment type="caution">
    <text evidence="2">The sequence shown here is derived from an EMBL/GenBank/DDBJ whole genome shotgun (WGS) entry which is preliminary data.</text>
</comment>
<dbReference type="AlphaFoldDB" id="A0A9P7JIP8"/>
<sequence length="148" mass="16562">MLTTSVVFVSTQPPMTSFLRYILRGSYIFAFLSFAHALDCLMCGLAVVNIYDACDRTWVKDVLTASRFRLCCTPVSISWPGISLTVSIIFPMLAILNACCASGVWWVQCLTTVEVLSWAWLPPLFAWCVVLKKHSIQSVSYTFVMFPG</sequence>